<dbReference type="InterPro" id="IPR006311">
    <property type="entry name" value="TAT_signal"/>
</dbReference>
<comment type="similarity">
    <text evidence="4">Belongs to the cyclic nucleotide phosphodiesterase class-III family.</text>
</comment>
<evidence type="ECO:0000256" key="2">
    <source>
        <dbReference type="ARBA" id="ARBA00022801"/>
    </source>
</evidence>
<evidence type="ECO:0000259" key="6">
    <source>
        <dbReference type="Pfam" id="PF00149"/>
    </source>
</evidence>
<organism evidence="7 8">
    <name type="scientific">Stieleria magnilauensis</name>
    <dbReference type="NCBI Taxonomy" id="2527963"/>
    <lineage>
        <taxon>Bacteria</taxon>
        <taxon>Pseudomonadati</taxon>
        <taxon>Planctomycetota</taxon>
        <taxon>Planctomycetia</taxon>
        <taxon>Pirellulales</taxon>
        <taxon>Pirellulaceae</taxon>
        <taxon>Stieleria</taxon>
    </lineage>
</organism>
<dbReference type="Proteomes" id="UP000318081">
    <property type="component" value="Chromosome"/>
</dbReference>
<dbReference type="GO" id="GO:0004114">
    <property type="term" value="F:3',5'-cyclic-nucleotide phosphodiesterase activity"/>
    <property type="evidence" value="ECO:0007669"/>
    <property type="project" value="UniProtKB-EC"/>
</dbReference>
<dbReference type="SUPFAM" id="SSF56300">
    <property type="entry name" value="Metallo-dependent phosphatases"/>
    <property type="match status" value="1"/>
</dbReference>
<dbReference type="Gene3D" id="3.60.21.10">
    <property type="match status" value="1"/>
</dbReference>
<protein>
    <submittedName>
        <fullName evidence="7">3',5'-cyclic adenosine monophosphate phosphodiesterase CpdA</fullName>
        <ecNumber evidence="7">3.1.4.17</ecNumber>
    </submittedName>
</protein>
<evidence type="ECO:0000256" key="5">
    <source>
        <dbReference type="SAM" id="SignalP"/>
    </source>
</evidence>
<reference evidence="7 8" key="1">
    <citation type="submission" date="2019-02" db="EMBL/GenBank/DDBJ databases">
        <title>Deep-cultivation of Planctomycetes and their phenomic and genomic characterization uncovers novel biology.</title>
        <authorList>
            <person name="Wiegand S."/>
            <person name="Jogler M."/>
            <person name="Boedeker C."/>
            <person name="Pinto D."/>
            <person name="Vollmers J."/>
            <person name="Rivas-Marin E."/>
            <person name="Kohn T."/>
            <person name="Peeters S.H."/>
            <person name="Heuer A."/>
            <person name="Rast P."/>
            <person name="Oberbeckmann S."/>
            <person name="Bunk B."/>
            <person name="Jeske O."/>
            <person name="Meyerdierks A."/>
            <person name="Storesund J.E."/>
            <person name="Kallscheuer N."/>
            <person name="Luecker S."/>
            <person name="Lage O.M."/>
            <person name="Pohl T."/>
            <person name="Merkel B.J."/>
            <person name="Hornburger P."/>
            <person name="Mueller R.-W."/>
            <person name="Bruemmer F."/>
            <person name="Labrenz M."/>
            <person name="Spormann A.M."/>
            <person name="Op den Camp H."/>
            <person name="Overmann J."/>
            <person name="Amann R."/>
            <person name="Jetten M.S.M."/>
            <person name="Mascher T."/>
            <person name="Medema M.H."/>
            <person name="Devos D.P."/>
            <person name="Kaster A.-K."/>
            <person name="Ovreas L."/>
            <person name="Rohde M."/>
            <person name="Galperin M.Y."/>
            <person name="Jogler C."/>
        </authorList>
    </citation>
    <scope>NUCLEOTIDE SEQUENCE [LARGE SCALE GENOMIC DNA]</scope>
    <source>
        <strain evidence="7 8">TBK1r</strain>
    </source>
</reference>
<accession>A0ABX5Y1C5</accession>
<keyword evidence="5" id="KW-0732">Signal</keyword>
<keyword evidence="2 7" id="KW-0378">Hydrolase</keyword>
<feature type="domain" description="Calcineurin-like phosphoesterase" evidence="6">
    <location>
        <begin position="38"/>
        <end position="238"/>
    </location>
</feature>
<feature type="signal peptide" evidence="5">
    <location>
        <begin position="1"/>
        <end position="27"/>
    </location>
</feature>
<dbReference type="PANTHER" id="PTHR42988">
    <property type="entry name" value="PHOSPHOHYDROLASE"/>
    <property type="match status" value="1"/>
</dbReference>
<evidence type="ECO:0000256" key="4">
    <source>
        <dbReference type="ARBA" id="ARBA00025742"/>
    </source>
</evidence>
<dbReference type="EMBL" id="CP036432">
    <property type="protein sequence ID" value="QDV88039.1"/>
    <property type="molecule type" value="Genomic_DNA"/>
</dbReference>
<evidence type="ECO:0000313" key="8">
    <source>
        <dbReference type="Proteomes" id="UP000318081"/>
    </source>
</evidence>
<evidence type="ECO:0000313" key="7">
    <source>
        <dbReference type="EMBL" id="QDV88039.1"/>
    </source>
</evidence>
<gene>
    <name evidence="7" type="primary">cpdA</name>
    <name evidence="7" type="ORF">TBK1r_70710</name>
</gene>
<dbReference type="InterPro" id="IPR004843">
    <property type="entry name" value="Calcineurin-like_PHP"/>
</dbReference>
<dbReference type="Pfam" id="PF00149">
    <property type="entry name" value="Metallophos"/>
    <property type="match status" value="1"/>
</dbReference>
<dbReference type="InterPro" id="IPR050884">
    <property type="entry name" value="CNP_phosphodiesterase-III"/>
</dbReference>
<name>A0ABX5Y1C5_9BACT</name>
<dbReference type="InterPro" id="IPR029052">
    <property type="entry name" value="Metallo-depent_PP-like"/>
</dbReference>
<keyword evidence="8" id="KW-1185">Reference proteome</keyword>
<dbReference type="PANTHER" id="PTHR42988:SF2">
    <property type="entry name" value="CYCLIC NUCLEOTIDE PHOSPHODIESTERASE CBUA0032-RELATED"/>
    <property type="match status" value="1"/>
</dbReference>
<sequence length="305" mass="33417">MNHRINRRQFQAIAASSTLAFSTAANAQPAPQPAPQMAFLSDTHVDADTNTVARGIRMAEHLEQVVGQVVDALPSGSHVIVNGDCAYLKGLPGDYATFAKLVAPLNNAGLQLHVTMGNHDDRGPLYQALSDQQSNDVAVEDKHVDVIRLGQTDVVLLDSLWKVNQVTGEIGAAQLQWLKEFLAADTQRPVVVVSHHNLQFSPPAGGKAYSGVKDTVAFTTLLQQHPRVKAYFYGHTHRWENRVLDGDAAQLHLVNLPAVAYVFDVKQPSGWVQGTFSDSELRLRINTLDRSHPNSDEELRVSLKV</sequence>
<keyword evidence="1" id="KW-0479">Metal-binding</keyword>
<proteinExistence type="inferred from homology"/>
<evidence type="ECO:0000256" key="3">
    <source>
        <dbReference type="ARBA" id="ARBA00023004"/>
    </source>
</evidence>
<dbReference type="EC" id="3.1.4.17" evidence="7"/>
<evidence type="ECO:0000256" key="1">
    <source>
        <dbReference type="ARBA" id="ARBA00022723"/>
    </source>
</evidence>
<dbReference type="RefSeq" id="WP_419580657.1">
    <property type="nucleotide sequence ID" value="NZ_CP036432.1"/>
</dbReference>
<feature type="chain" id="PRO_5045540567" evidence="5">
    <location>
        <begin position="28"/>
        <end position="305"/>
    </location>
</feature>
<dbReference type="PROSITE" id="PS51318">
    <property type="entry name" value="TAT"/>
    <property type="match status" value="1"/>
</dbReference>
<keyword evidence="3" id="KW-0408">Iron</keyword>